<comment type="caution">
    <text evidence="2">The sequence shown here is derived from an EMBL/GenBank/DDBJ whole genome shotgun (WGS) entry which is preliminary data.</text>
</comment>
<evidence type="ECO:0000313" key="3">
    <source>
        <dbReference type="Proteomes" id="UP001524570"/>
    </source>
</evidence>
<dbReference type="Pfam" id="PF13304">
    <property type="entry name" value="AAA_21"/>
    <property type="match status" value="1"/>
</dbReference>
<protein>
    <submittedName>
        <fullName evidence="2">AAA family ATPase</fullName>
    </submittedName>
</protein>
<dbReference type="InterPro" id="IPR051396">
    <property type="entry name" value="Bact_Antivir_Def_Nuclease"/>
</dbReference>
<organism evidence="2 3">
    <name type="scientific">Methylomonas rosea</name>
    <dbReference type="NCBI Taxonomy" id="2952227"/>
    <lineage>
        <taxon>Bacteria</taxon>
        <taxon>Pseudomonadati</taxon>
        <taxon>Pseudomonadota</taxon>
        <taxon>Gammaproteobacteria</taxon>
        <taxon>Methylococcales</taxon>
        <taxon>Methylococcaceae</taxon>
        <taxon>Methylomonas</taxon>
    </lineage>
</organism>
<dbReference type="PANTHER" id="PTHR43581">
    <property type="entry name" value="ATP/GTP PHOSPHATASE"/>
    <property type="match status" value="1"/>
</dbReference>
<keyword evidence="3" id="KW-1185">Reference proteome</keyword>
<dbReference type="InterPro" id="IPR003593">
    <property type="entry name" value="AAA+_ATPase"/>
</dbReference>
<proteinExistence type="predicted"/>
<dbReference type="Proteomes" id="UP001524570">
    <property type="component" value="Unassembled WGS sequence"/>
</dbReference>
<accession>A0ABT1TTA7</accession>
<dbReference type="SMART" id="SM00382">
    <property type="entry name" value="AAA"/>
    <property type="match status" value="1"/>
</dbReference>
<evidence type="ECO:0000313" key="2">
    <source>
        <dbReference type="EMBL" id="MCQ8118009.1"/>
    </source>
</evidence>
<name>A0ABT1TTA7_9GAMM</name>
<dbReference type="PANTHER" id="PTHR43581:SF2">
    <property type="entry name" value="EXCINUCLEASE ATPASE SUBUNIT"/>
    <property type="match status" value="1"/>
</dbReference>
<dbReference type="Gene3D" id="3.40.50.300">
    <property type="entry name" value="P-loop containing nucleotide triphosphate hydrolases"/>
    <property type="match status" value="1"/>
</dbReference>
<sequence>MIFSCTINNVQHIKELAFFVELNNQIMCIVGKNGTGKTTLIRAIKNLSVTDTFAKTAAPYIFFSDSQISYQYNDKNYVFRYNEKLRTIDTKDIIDKAVKNNIYVELPIPHGERFGNFQKLGDIDEELRRKIALKEYETPNELIAFLSEIYQTDRFENLKEVSIKKSKYYFILREGNFYIREDYLSSGEHFVINLYKMVQRRCKLIFIDEIDISLDASAQVNLLNELRKFCREYEVNIIFTTHSLALMKKLNDSELYYMESSNGIVTIREASYNYVKSLLFGFKGWDRYILTEDEMLQNYIEHLIVHENISAHYTYKIIYIGGANRVVDLMNRNSEDEFLSKKENVITVLDGDQKINRSYQDNEKIVFIPFSSVEKQLFENFTNNDVPETFIFTKTPENPKELYKSIRQQSYMSDAEIFLFINRQKQTEVNDFARILSNFLNPQA</sequence>
<evidence type="ECO:0000259" key="1">
    <source>
        <dbReference type="SMART" id="SM00382"/>
    </source>
</evidence>
<dbReference type="InterPro" id="IPR003959">
    <property type="entry name" value="ATPase_AAA_core"/>
</dbReference>
<dbReference type="InterPro" id="IPR027417">
    <property type="entry name" value="P-loop_NTPase"/>
</dbReference>
<reference evidence="2 3" key="1">
    <citation type="submission" date="2022-07" db="EMBL/GenBank/DDBJ databases">
        <title>Methylomonas rivi sp. nov., Methylomonas rosea sp. nov., Methylomonas aureus sp. nov. and Methylomonas subterranea sp. nov., four novel methanotrophs isolated from a freshwater creek and the deep terrestrial subsurface.</title>
        <authorList>
            <person name="Abin C."/>
            <person name="Sankaranarayanan K."/>
            <person name="Garner C."/>
            <person name="Sindelar R."/>
            <person name="Kotary K."/>
            <person name="Garner R."/>
            <person name="Barclay S."/>
            <person name="Lawson P."/>
            <person name="Krumholz L."/>
        </authorList>
    </citation>
    <scope>NUCLEOTIDE SEQUENCE [LARGE SCALE GENOMIC DNA]</scope>
    <source>
        <strain evidence="2 3">WSC-7</strain>
    </source>
</reference>
<dbReference type="SUPFAM" id="SSF52540">
    <property type="entry name" value="P-loop containing nucleoside triphosphate hydrolases"/>
    <property type="match status" value="1"/>
</dbReference>
<dbReference type="RefSeq" id="WP_256607072.1">
    <property type="nucleotide sequence ID" value="NZ_JANIBL010000031.1"/>
</dbReference>
<gene>
    <name evidence="2" type="ORF">NP589_11280</name>
</gene>
<feature type="domain" description="AAA+ ATPase" evidence="1">
    <location>
        <begin position="23"/>
        <end position="262"/>
    </location>
</feature>
<dbReference type="EMBL" id="JANIBL010000031">
    <property type="protein sequence ID" value="MCQ8118009.1"/>
    <property type="molecule type" value="Genomic_DNA"/>
</dbReference>